<organism evidence="4 5">
    <name type="scientific">Gemmobacter megaterium</name>
    <dbReference type="NCBI Taxonomy" id="1086013"/>
    <lineage>
        <taxon>Bacteria</taxon>
        <taxon>Pseudomonadati</taxon>
        <taxon>Pseudomonadota</taxon>
        <taxon>Alphaproteobacteria</taxon>
        <taxon>Rhodobacterales</taxon>
        <taxon>Paracoccaceae</taxon>
        <taxon>Gemmobacter</taxon>
    </lineage>
</organism>
<dbReference type="RefSeq" id="WP_076529704.1">
    <property type="nucleotide sequence ID" value="NZ_BMEH01000002.1"/>
</dbReference>
<name>A0A1N7M9Y7_9RHOB</name>
<dbReference type="PROSITE" id="PS50110">
    <property type="entry name" value="RESPONSE_REGULATORY"/>
    <property type="match status" value="1"/>
</dbReference>
<keyword evidence="1 2" id="KW-0597">Phosphoprotein</keyword>
<feature type="domain" description="Response regulatory" evidence="3">
    <location>
        <begin position="26"/>
        <end position="146"/>
    </location>
</feature>
<dbReference type="PANTHER" id="PTHR44591:SF3">
    <property type="entry name" value="RESPONSE REGULATORY DOMAIN-CONTAINING PROTEIN"/>
    <property type="match status" value="1"/>
</dbReference>
<dbReference type="AlphaFoldDB" id="A0A1N7M9Y7"/>
<evidence type="ECO:0000256" key="1">
    <source>
        <dbReference type="ARBA" id="ARBA00022553"/>
    </source>
</evidence>
<protein>
    <submittedName>
        <fullName evidence="4">Two-component system, chemotaxis family, response regulator CheY</fullName>
    </submittedName>
</protein>
<dbReference type="InterPro" id="IPR050595">
    <property type="entry name" value="Bact_response_regulator"/>
</dbReference>
<sequence length="148" mass="16163">MPEDDRASDSVAFAAALTPSPDRPLRILVADDDEINRAIVTHIILERSDIQLTLVEDGRRALELAQTQRFDLLIFDLNMPHINGDRLIRHLRASQSLNSTSPMILFTAAVDASGILSGNRASALVDIVLPKPIRAASFLDAVGRLTGR</sequence>
<dbReference type="SUPFAM" id="SSF52172">
    <property type="entry name" value="CheY-like"/>
    <property type="match status" value="1"/>
</dbReference>
<gene>
    <name evidence="4" type="ORF">SAMN05421774_102532</name>
</gene>
<dbReference type="GO" id="GO:0000160">
    <property type="term" value="P:phosphorelay signal transduction system"/>
    <property type="evidence" value="ECO:0007669"/>
    <property type="project" value="InterPro"/>
</dbReference>
<dbReference type="OrthoDB" id="9793549at2"/>
<reference evidence="4 5" key="1">
    <citation type="submission" date="2017-01" db="EMBL/GenBank/DDBJ databases">
        <authorList>
            <person name="Mah S.A."/>
            <person name="Swanson W.J."/>
            <person name="Moy G.W."/>
            <person name="Vacquier V.D."/>
        </authorList>
    </citation>
    <scope>NUCLEOTIDE SEQUENCE [LARGE SCALE GENOMIC DNA]</scope>
    <source>
        <strain evidence="4 5">DSM 26375</strain>
    </source>
</reference>
<accession>A0A1N7M9Y7</accession>
<dbReference type="CDD" id="cd17546">
    <property type="entry name" value="REC_hyHK_CKI1_RcsC-like"/>
    <property type="match status" value="1"/>
</dbReference>
<proteinExistence type="predicted"/>
<feature type="modified residue" description="4-aspartylphosphate" evidence="2">
    <location>
        <position position="76"/>
    </location>
</feature>
<evidence type="ECO:0000313" key="4">
    <source>
        <dbReference type="EMBL" id="SIS82904.1"/>
    </source>
</evidence>
<dbReference type="InterPro" id="IPR011006">
    <property type="entry name" value="CheY-like_superfamily"/>
</dbReference>
<dbReference type="PANTHER" id="PTHR44591">
    <property type="entry name" value="STRESS RESPONSE REGULATOR PROTEIN 1"/>
    <property type="match status" value="1"/>
</dbReference>
<dbReference type="Gene3D" id="3.40.50.2300">
    <property type="match status" value="1"/>
</dbReference>
<dbReference type="Pfam" id="PF00072">
    <property type="entry name" value="Response_reg"/>
    <property type="match status" value="1"/>
</dbReference>
<evidence type="ECO:0000313" key="5">
    <source>
        <dbReference type="Proteomes" id="UP000186141"/>
    </source>
</evidence>
<evidence type="ECO:0000256" key="2">
    <source>
        <dbReference type="PROSITE-ProRule" id="PRU00169"/>
    </source>
</evidence>
<dbReference type="STRING" id="1086013.SAMN05421774_102532"/>
<evidence type="ECO:0000259" key="3">
    <source>
        <dbReference type="PROSITE" id="PS50110"/>
    </source>
</evidence>
<dbReference type="InterPro" id="IPR001789">
    <property type="entry name" value="Sig_transdc_resp-reg_receiver"/>
</dbReference>
<dbReference type="EMBL" id="FTOT01000002">
    <property type="protein sequence ID" value="SIS82904.1"/>
    <property type="molecule type" value="Genomic_DNA"/>
</dbReference>
<keyword evidence="5" id="KW-1185">Reference proteome</keyword>
<dbReference type="Proteomes" id="UP000186141">
    <property type="component" value="Unassembled WGS sequence"/>
</dbReference>
<dbReference type="SMART" id="SM00448">
    <property type="entry name" value="REC"/>
    <property type="match status" value="1"/>
</dbReference>